<dbReference type="PANTHER" id="PTHR34222">
    <property type="entry name" value="GAG_PRE-INTEGRS DOMAIN-CONTAINING PROTEIN"/>
    <property type="match status" value="1"/>
</dbReference>
<feature type="compositionally biased region" description="Polar residues" evidence="1">
    <location>
        <begin position="200"/>
        <end position="221"/>
    </location>
</feature>
<feature type="region of interest" description="Disordered" evidence="1">
    <location>
        <begin position="191"/>
        <end position="230"/>
    </location>
</feature>
<name>A5AVW7_VITVI</name>
<protein>
    <recommendedName>
        <fullName evidence="3">Retrotransposon gag domain-containing protein</fullName>
    </recommendedName>
</protein>
<dbReference type="PANTHER" id="PTHR34222:SF43">
    <property type="entry name" value="RETROTRANSPOSON GAG DOMAIN-CONTAINING PROTEIN"/>
    <property type="match status" value="1"/>
</dbReference>
<gene>
    <name evidence="2" type="ORF">VITISV_043831</name>
</gene>
<dbReference type="EMBL" id="AM437539">
    <property type="protein sequence ID" value="CAN69437.1"/>
    <property type="molecule type" value="Genomic_DNA"/>
</dbReference>
<dbReference type="AlphaFoldDB" id="A5AVW7"/>
<sequence>MSMMKKFNYFIGLQIKQTKEDILVNQKKYIRDSLKRFKIEDAKTIATPMSSSIKFDKDEQGKTNQPKELEDGYEKWYAENQKVKIRLLMSMSLEIMKRYLRLPTAQEIWSALSKAFYDRSDEMQIFTLNQKVFTAKQNDRSLSEYYEELTEIFYKLDHRDKQVQGEILRKDPLPDLEECYALIQREAVRHASMKAESDNPDTSTMVVRQRSTQNWQDQSKTNHPKTDPNIDKSTFKCTHYNKIGHTKSRCFEIVGYPNWWDHNRDQQKKDSKKTSTAVVAEIKTEVDSTHGSLALKAYQQNLYLKYYY</sequence>
<dbReference type="Pfam" id="PF14223">
    <property type="entry name" value="Retrotran_gag_2"/>
    <property type="match status" value="1"/>
</dbReference>
<proteinExistence type="predicted"/>
<organism evidence="2">
    <name type="scientific">Vitis vinifera</name>
    <name type="common">Grape</name>
    <dbReference type="NCBI Taxonomy" id="29760"/>
    <lineage>
        <taxon>Eukaryota</taxon>
        <taxon>Viridiplantae</taxon>
        <taxon>Streptophyta</taxon>
        <taxon>Embryophyta</taxon>
        <taxon>Tracheophyta</taxon>
        <taxon>Spermatophyta</taxon>
        <taxon>Magnoliopsida</taxon>
        <taxon>eudicotyledons</taxon>
        <taxon>Gunneridae</taxon>
        <taxon>Pentapetalae</taxon>
        <taxon>rosids</taxon>
        <taxon>Vitales</taxon>
        <taxon>Vitaceae</taxon>
        <taxon>Viteae</taxon>
        <taxon>Vitis</taxon>
    </lineage>
</organism>
<evidence type="ECO:0000313" key="2">
    <source>
        <dbReference type="EMBL" id="CAN69437.1"/>
    </source>
</evidence>
<reference evidence="2" key="1">
    <citation type="journal article" date="2007" name="PLoS ONE">
        <title>The first genome sequence of an elite grapevine cultivar (Pinot noir Vitis vinifera L.): coping with a highly heterozygous genome.</title>
        <authorList>
            <person name="Velasco R."/>
            <person name="Zharkikh A."/>
            <person name="Troggio M."/>
            <person name="Cartwright D.A."/>
            <person name="Cestaro A."/>
            <person name="Pruss D."/>
            <person name="Pindo M."/>
            <person name="FitzGerald L.M."/>
            <person name="Vezzulli S."/>
            <person name="Reid J."/>
            <person name="Malacarne G."/>
            <person name="Iliev D."/>
            <person name="Coppola G."/>
            <person name="Wardell B."/>
            <person name="Micheletti D."/>
            <person name="Macalma T."/>
            <person name="Facci M."/>
            <person name="Mitchell J.T."/>
            <person name="Perazzolli M."/>
            <person name="Eldredge G."/>
            <person name="Gatto P."/>
            <person name="Oyzerski R."/>
            <person name="Moretto M."/>
            <person name="Gutin N."/>
            <person name="Stefanini M."/>
            <person name="Chen Y."/>
            <person name="Segala C."/>
            <person name="Davenport C."/>
            <person name="Dematte L."/>
            <person name="Mraz A."/>
            <person name="Battilana J."/>
            <person name="Stormo K."/>
            <person name="Costa F."/>
            <person name="Tao Q."/>
            <person name="Si-Ammour A."/>
            <person name="Harkins T."/>
            <person name="Lackey A."/>
            <person name="Perbost C."/>
            <person name="Taillon B."/>
            <person name="Stella A."/>
            <person name="Solovyev V."/>
            <person name="Fawcett J.A."/>
            <person name="Sterck L."/>
            <person name="Vandepoele K."/>
            <person name="Grando S.M."/>
            <person name="Toppo S."/>
            <person name="Moser C."/>
            <person name="Lanchbury J."/>
            <person name="Bogden R."/>
            <person name="Skolnick M."/>
            <person name="Sgaramella V."/>
            <person name="Bhatnagar S.K."/>
            <person name="Fontana P."/>
            <person name="Gutin A."/>
            <person name="Van de Peer Y."/>
            <person name="Salamini F."/>
            <person name="Viola R."/>
        </authorList>
    </citation>
    <scope>NUCLEOTIDE SEQUENCE</scope>
</reference>
<accession>A5AVW7</accession>
<evidence type="ECO:0000256" key="1">
    <source>
        <dbReference type="SAM" id="MobiDB-lite"/>
    </source>
</evidence>
<evidence type="ECO:0008006" key="3">
    <source>
        <dbReference type="Google" id="ProtNLM"/>
    </source>
</evidence>